<dbReference type="AlphaFoldDB" id="A0A8J7S5Y2"/>
<gene>
    <name evidence="2" type="ORF">J3E07_001566</name>
</gene>
<evidence type="ECO:0000313" key="2">
    <source>
        <dbReference type="EMBL" id="MBP2202125.1"/>
    </source>
</evidence>
<accession>A0A8J7S5Y2</accession>
<evidence type="ECO:0000256" key="1">
    <source>
        <dbReference type="SAM" id="Phobius"/>
    </source>
</evidence>
<proteinExistence type="predicted"/>
<feature type="transmembrane region" description="Helical" evidence="1">
    <location>
        <begin position="6"/>
        <end position="25"/>
    </location>
</feature>
<dbReference type="RefSeq" id="WP_209591645.1">
    <property type="nucleotide sequence ID" value="NZ_JAGGMV010000007.1"/>
</dbReference>
<keyword evidence="1" id="KW-0812">Transmembrane</keyword>
<feature type="transmembrane region" description="Helical" evidence="1">
    <location>
        <begin position="146"/>
        <end position="166"/>
    </location>
</feature>
<dbReference type="InterPro" id="IPR018723">
    <property type="entry name" value="DUF2254_membrane"/>
</dbReference>
<organism evidence="2 3">
    <name type="scientific">Methanococcus voltae</name>
    <dbReference type="NCBI Taxonomy" id="2188"/>
    <lineage>
        <taxon>Archaea</taxon>
        <taxon>Methanobacteriati</taxon>
        <taxon>Methanobacteriota</taxon>
        <taxon>Methanomada group</taxon>
        <taxon>Methanococci</taxon>
        <taxon>Methanococcales</taxon>
        <taxon>Methanococcaceae</taxon>
        <taxon>Methanococcus</taxon>
    </lineage>
</organism>
<feature type="transmembrane region" description="Helical" evidence="1">
    <location>
        <begin position="37"/>
        <end position="57"/>
    </location>
</feature>
<feature type="transmembrane region" description="Helical" evidence="1">
    <location>
        <begin position="69"/>
        <end position="96"/>
    </location>
</feature>
<dbReference type="EMBL" id="JAGGMV010000007">
    <property type="protein sequence ID" value="MBP2202125.1"/>
    <property type="molecule type" value="Genomic_DNA"/>
</dbReference>
<protein>
    <recommendedName>
        <fullName evidence="4">DUF2254 domain-containing protein</fullName>
    </recommendedName>
</protein>
<dbReference type="Pfam" id="PF10011">
    <property type="entry name" value="DUF2254"/>
    <property type="match status" value="1"/>
</dbReference>
<keyword evidence="1" id="KW-1133">Transmembrane helix</keyword>
<reference evidence="2" key="1">
    <citation type="submission" date="2021-03" db="EMBL/GenBank/DDBJ databases">
        <title>Genomic Encyclopedia of Type Strains, Phase IV (KMG-V): Genome sequencing to study the core and pangenomes of soil and plant-associated prokaryotes.</title>
        <authorList>
            <person name="Whitman W."/>
        </authorList>
    </citation>
    <scope>NUCLEOTIDE SEQUENCE</scope>
    <source>
        <strain evidence="2">C4</strain>
    </source>
</reference>
<evidence type="ECO:0008006" key="4">
    <source>
        <dbReference type="Google" id="ProtNLM"/>
    </source>
</evidence>
<name>A0A8J7S5Y2_METVO</name>
<keyword evidence="1" id="KW-0472">Membrane</keyword>
<feature type="transmembrane region" description="Helical" evidence="1">
    <location>
        <begin position="117"/>
        <end position="140"/>
    </location>
</feature>
<comment type="caution">
    <text evidence="2">The sequence shown here is derived from an EMBL/GenBank/DDBJ whole genome shotgun (WGS) entry which is preliminary data.</text>
</comment>
<sequence length="583" mass="68888">MEEILHYIIFAFFMLVLYRLIWGTYIKTKEYILYNNIVLALGYIVIFLAFVFGHNLHWIDLTIDNNLNIIISLLTNMATIQATIGALLITLTLVAVQLTAQRYSESFNDIFLKNRGLWFLIGFYTISIVLDLILIFHLQLDVLSKSLIFTAFGFFLINLFYVPCYIKNTLVNLKPENVLDETLNISYDELVYYILDAMDKESIQSIMENLKENKNKDKLKIYENHLKKIQESNGGYFKVKNPYKNIKSYIYRSMEYYEDENASYAIIDYLLYVLNPYGNSNEKYDLNVQECAKNLELFAIEILQILEYSIYNNRLSILQTCIASLNKVNTELIKLELNFSYLNNIFTNQISYFTTLIENKSLNLNLQVKHHILSYYKEILMGFLTKILDKDVPDTQYNTNVEKAYTAYIDTFYKILVIIPNIYEYDIKEYGVNKRVFEEIYYELLNVIFENAKLKTSNKLVTDILDVIIEDSMEVLRYNTKTELKYIKNLYRHSLLLNCYLFKNLKNTKYCNRIMANILELDMHLNAEITPLGFEQYVNITIEYFDIYQKELTKDDIKEINDQLNKVVLNTMLKRVLNTNKLI</sequence>
<evidence type="ECO:0000313" key="3">
    <source>
        <dbReference type="Proteomes" id="UP000740329"/>
    </source>
</evidence>
<dbReference type="Proteomes" id="UP000740329">
    <property type="component" value="Unassembled WGS sequence"/>
</dbReference>